<gene>
    <name evidence="2" type="ORF">ACLFYP115_00645</name>
</gene>
<reference evidence="2" key="1">
    <citation type="submission" date="2019-11" db="EMBL/GenBank/DDBJ databases">
        <authorList>
            <person name="Feng L."/>
        </authorList>
    </citation>
    <scope>NUCLEOTIDE SEQUENCE</scope>
    <source>
        <strain evidence="2">AcaccaeLFYP115</strain>
    </source>
</reference>
<accession>A0A6N2RVP8</accession>
<evidence type="ECO:0000256" key="1">
    <source>
        <dbReference type="SAM" id="MobiDB-lite"/>
    </source>
</evidence>
<proteinExistence type="predicted"/>
<dbReference type="EMBL" id="CACRSQ010000002">
    <property type="protein sequence ID" value="VYS84598.1"/>
    <property type="molecule type" value="Genomic_DNA"/>
</dbReference>
<feature type="region of interest" description="Disordered" evidence="1">
    <location>
        <begin position="237"/>
        <end position="266"/>
    </location>
</feature>
<organism evidence="2">
    <name type="scientific">Anaerostipes caccae</name>
    <dbReference type="NCBI Taxonomy" id="105841"/>
    <lineage>
        <taxon>Bacteria</taxon>
        <taxon>Bacillati</taxon>
        <taxon>Bacillota</taxon>
        <taxon>Clostridia</taxon>
        <taxon>Lachnospirales</taxon>
        <taxon>Lachnospiraceae</taxon>
        <taxon>Anaerostipes</taxon>
    </lineage>
</organism>
<evidence type="ECO:0000313" key="2">
    <source>
        <dbReference type="EMBL" id="VYS84598.1"/>
    </source>
</evidence>
<feature type="compositionally biased region" description="Basic and acidic residues" evidence="1">
    <location>
        <begin position="242"/>
        <end position="266"/>
    </location>
</feature>
<protein>
    <submittedName>
        <fullName evidence="2">Uncharacterized protein</fullName>
    </submittedName>
</protein>
<name>A0A6N2RVP8_9FIRM</name>
<dbReference type="RefSeq" id="WP_156340368.1">
    <property type="nucleotide sequence ID" value="NZ_CACRSQ010000002.1"/>
</dbReference>
<sequence>MEEGKTVGIQETRGPLREQDSIRALLELLEQQGMEQEKGDVIRMADHIDSMEMQLGTVLKELGEVKKQLGVMQENKVKLFAVNTIQKAEHQVQTLRFQVGEWKRKFVERAEQAVFDFKEKGKDALASAVKGMHLTQGLQKLQSSLHTVMLSMDQKINRLGSMAEELHAAKGHLKNAFLEMNGKDTAKITERNPEQGIIFQTQKVLFQSMRSIHKLEQKTERLQQQIGKLEERQAKQASLKDTLQELRQETAPRQLGKEEKQKAAIR</sequence>
<dbReference type="Pfam" id="PF20379">
    <property type="entry name" value="DUF6674"/>
    <property type="match status" value="1"/>
</dbReference>
<dbReference type="AlphaFoldDB" id="A0A6N2RVP8"/>
<dbReference type="InterPro" id="IPR046656">
    <property type="entry name" value="DUF6674"/>
</dbReference>